<evidence type="ECO:0000256" key="4">
    <source>
        <dbReference type="ARBA" id="ARBA00023211"/>
    </source>
</evidence>
<keyword evidence="4 6" id="KW-0464">Manganese</keyword>
<dbReference type="InterPro" id="IPR006679">
    <property type="entry name" value="Adenine_deam"/>
</dbReference>
<keyword evidence="10" id="KW-1185">Reference proteome</keyword>
<comment type="similarity">
    <text evidence="1 6">Belongs to the metallo-dependent hydrolases superfamily. Adenine deaminase family.</text>
</comment>
<dbReference type="InterPro" id="IPR006680">
    <property type="entry name" value="Amidohydro-rel"/>
</dbReference>
<dbReference type="Pfam" id="PF13382">
    <property type="entry name" value="Adenine_deam_C"/>
    <property type="match status" value="1"/>
</dbReference>
<comment type="caution">
    <text evidence="9">The sequence shown here is derived from an EMBL/GenBank/DDBJ whole genome shotgun (WGS) entry which is preliminary data.</text>
</comment>
<dbReference type="InterPro" id="IPR026912">
    <property type="entry name" value="Adenine_deam_C"/>
</dbReference>
<dbReference type="Pfam" id="PF01979">
    <property type="entry name" value="Amidohydro_1"/>
    <property type="match status" value="1"/>
</dbReference>
<evidence type="ECO:0000256" key="5">
    <source>
        <dbReference type="ARBA" id="ARBA00047720"/>
    </source>
</evidence>
<dbReference type="SUPFAM" id="SSF51556">
    <property type="entry name" value="Metallo-dependent hydrolases"/>
    <property type="match status" value="1"/>
</dbReference>
<dbReference type="NCBIfam" id="TIGR01178">
    <property type="entry name" value="ade"/>
    <property type="match status" value="1"/>
</dbReference>
<dbReference type="AlphaFoldDB" id="A0A0R1W2N1"/>
<name>A0A0R1W2N1_9LACO</name>
<dbReference type="GO" id="GO:0006146">
    <property type="term" value="P:adenine catabolic process"/>
    <property type="evidence" value="ECO:0007669"/>
    <property type="project" value="InterPro"/>
</dbReference>
<dbReference type="OrthoDB" id="9775607at2"/>
<protein>
    <recommendedName>
        <fullName evidence="2 6">Adenine deaminase</fullName>
        <shortName evidence="6">Adenase</shortName>
        <shortName evidence="6">Adenine aminase</shortName>
        <ecNumber evidence="2 6">3.5.4.2</ecNumber>
    </recommendedName>
</protein>
<evidence type="ECO:0000313" key="9">
    <source>
        <dbReference type="EMBL" id="KRM11869.1"/>
    </source>
</evidence>
<dbReference type="EC" id="3.5.4.2" evidence="2 6"/>
<proteinExistence type="inferred from homology"/>
<reference evidence="9 10" key="1">
    <citation type="journal article" date="2015" name="Genome Announc.">
        <title>Expanding the biotechnology potential of lactobacilli through comparative genomics of 213 strains and associated genera.</title>
        <authorList>
            <person name="Sun Z."/>
            <person name="Harris H.M."/>
            <person name="McCann A."/>
            <person name="Guo C."/>
            <person name="Argimon S."/>
            <person name="Zhang W."/>
            <person name="Yang X."/>
            <person name="Jeffery I.B."/>
            <person name="Cooney J.C."/>
            <person name="Kagawa T.F."/>
            <person name="Liu W."/>
            <person name="Song Y."/>
            <person name="Salvetti E."/>
            <person name="Wrobel A."/>
            <person name="Rasinkangas P."/>
            <person name="Parkhill J."/>
            <person name="Rea M.C."/>
            <person name="O'Sullivan O."/>
            <person name="Ritari J."/>
            <person name="Douillard F.P."/>
            <person name="Paul Ross R."/>
            <person name="Yang R."/>
            <person name="Briner A.E."/>
            <person name="Felis G.E."/>
            <person name="de Vos W.M."/>
            <person name="Barrangou R."/>
            <person name="Klaenhammer T.R."/>
            <person name="Caufield P.W."/>
            <person name="Cui Y."/>
            <person name="Zhang H."/>
            <person name="O'Toole P.W."/>
        </authorList>
    </citation>
    <scope>NUCLEOTIDE SEQUENCE [LARGE SCALE GENOMIC DNA]</scope>
    <source>
        <strain evidence="9 10">DSM 5007</strain>
    </source>
</reference>
<evidence type="ECO:0000313" key="10">
    <source>
        <dbReference type="Proteomes" id="UP000051820"/>
    </source>
</evidence>
<evidence type="ECO:0000259" key="7">
    <source>
        <dbReference type="Pfam" id="PF01979"/>
    </source>
</evidence>
<dbReference type="Proteomes" id="UP000051820">
    <property type="component" value="Unassembled WGS sequence"/>
</dbReference>
<dbReference type="GO" id="GO:0000034">
    <property type="term" value="F:adenine deaminase activity"/>
    <property type="evidence" value="ECO:0007669"/>
    <property type="project" value="UniProtKB-UniRule"/>
</dbReference>
<accession>A0A0R1W2N1</accession>
<evidence type="ECO:0000256" key="2">
    <source>
        <dbReference type="ARBA" id="ARBA00012782"/>
    </source>
</evidence>
<dbReference type="HAMAP" id="MF_01518">
    <property type="entry name" value="Adenine_deamin"/>
    <property type="match status" value="1"/>
</dbReference>
<dbReference type="eggNOG" id="COG1001">
    <property type="taxonomic scope" value="Bacteria"/>
</dbReference>
<dbReference type="InterPro" id="IPR011059">
    <property type="entry name" value="Metal-dep_hydrolase_composite"/>
</dbReference>
<dbReference type="PANTHER" id="PTHR11113:SF2">
    <property type="entry name" value="ADENINE DEAMINASE"/>
    <property type="match status" value="1"/>
</dbReference>
<sequence length="553" mass="60481">MRTVDTCIKNGQVLNVFKRQFEQRDLWIDEGIIIAVGSTDFAAKNVIDARDKYIVPGFIDAHVHIESSMVTPSEVGKVLLKHGVTAIFTDPHEIANVKGTAGIEYMIQDARQTALDVFFMLPSSVPCTPFEHAGAILNAADLKPLYQYPEVKGLAEVMDYPAVAAGDSETMAKINDAIEAGYHADGHAAGLTVDQLDVYRQAGIHTDHEAGNVQEINDRLATGFSVFLREGTVERDIANTIQAVNESNAQDFSFCTDDKLIDDLMDEGSIDYCIKLAIQLGLRPELAYTMASYNAAMAHNLPHTGALAAGYHADLVFLDDPHKVAIDSVMKDGAWIEDQQTNPLPAGASTVHHHLKLEDLALPLKSDYCHVIGIQPNHIVTDHLKEHVNLKDGQFVADTDSDILKMAVIERHHDLGTVGLGIVHGFKLQCGAVATTIAHDSHNLVVVGTNDEAMYRAVQELTNVGGGITVVDDNHVLATMPLAVAGLMSDKSYQDAAKDLKKITEAYDKISSNREFNPFITLSFLTLPVIPSIKLTDQGLFDFDQYRFIENEI</sequence>
<evidence type="ECO:0000256" key="1">
    <source>
        <dbReference type="ARBA" id="ARBA00006773"/>
    </source>
</evidence>
<gene>
    <name evidence="6" type="primary">ade</name>
    <name evidence="9" type="ORF">FD16_GL000408</name>
</gene>
<dbReference type="Gene3D" id="3.20.20.140">
    <property type="entry name" value="Metal-dependent hydrolases"/>
    <property type="match status" value="1"/>
</dbReference>
<dbReference type="InterPro" id="IPR032466">
    <property type="entry name" value="Metal_Hydrolase"/>
</dbReference>
<comment type="cofactor">
    <cofactor evidence="6">
        <name>Mn(2+)</name>
        <dbReference type="ChEBI" id="CHEBI:29035"/>
    </cofactor>
</comment>
<evidence type="ECO:0000256" key="3">
    <source>
        <dbReference type="ARBA" id="ARBA00022801"/>
    </source>
</evidence>
<organism evidence="9 10">
    <name type="scientific">Paucilactobacillus suebicus DSM 5007 = KCTC 3549</name>
    <dbReference type="NCBI Taxonomy" id="1423807"/>
    <lineage>
        <taxon>Bacteria</taxon>
        <taxon>Bacillati</taxon>
        <taxon>Bacillota</taxon>
        <taxon>Bacilli</taxon>
        <taxon>Lactobacillales</taxon>
        <taxon>Lactobacillaceae</taxon>
        <taxon>Paucilactobacillus</taxon>
    </lineage>
</organism>
<dbReference type="STRING" id="1423807.FD16_GL000408"/>
<keyword evidence="3 6" id="KW-0378">Hydrolase</keyword>
<dbReference type="Gene3D" id="2.30.40.10">
    <property type="entry name" value="Urease, subunit C, domain 1"/>
    <property type="match status" value="1"/>
</dbReference>
<dbReference type="PANTHER" id="PTHR11113">
    <property type="entry name" value="N-ACETYLGLUCOSAMINE-6-PHOSPHATE DEACETYLASE"/>
    <property type="match status" value="1"/>
</dbReference>
<dbReference type="CDD" id="cd01295">
    <property type="entry name" value="AdeC"/>
    <property type="match status" value="1"/>
</dbReference>
<evidence type="ECO:0000259" key="8">
    <source>
        <dbReference type="Pfam" id="PF13382"/>
    </source>
</evidence>
<dbReference type="EMBL" id="AZGF01000013">
    <property type="protein sequence ID" value="KRM11869.1"/>
    <property type="molecule type" value="Genomic_DNA"/>
</dbReference>
<comment type="catalytic activity">
    <reaction evidence="5 6">
        <text>adenine + H2O + H(+) = hypoxanthine + NH4(+)</text>
        <dbReference type="Rhea" id="RHEA:23688"/>
        <dbReference type="ChEBI" id="CHEBI:15377"/>
        <dbReference type="ChEBI" id="CHEBI:15378"/>
        <dbReference type="ChEBI" id="CHEBI:16708"/>
        <dbReference type="ChEBI" id="CHEBI:17368"/>
        <dbReference type="ChEBI" id="CHEBI:28938"/>
        <dbReference type="EC" id="3.5.4.2"/>
    </reaction>
</comment>
<dbReference type="SUPFAM" id="SSF51338">
    <property type="entry name" value="Composite domain of metallo-dependent hydrolases"/>
    <property type="match status" value="1"/>
</dbReference>
<dbReference type="PATRIC" id="fig|1423807.3.peg.414"/>
<dbReference type="RefSeq" id="WP_010622740.1">
    <property type="nucleotide sequence ID" value="NZ_AZGF01000013.1"/>
</dbReference>
<feature type="domain" description="Adenine deaminase C-terminal" evidence="8">
    <location>
        <begin position="379"/>
        <end position="545"/>
    </location>
</feature>
<evidence type="ECO:0000256" key="6">
    <source>
        <dbReference type="HAMAP-Rule" id="MF_01518"/>
    </source>
</evidence>
<feature type="domain" description="Amidohydrolase-related" evidence="7">
    <location>
        <begin position="53"/>
        <end position="335"/>
    </location>
</feature>